<accession>A0A4Z0R548</accession>
<keyword evidence="2" id="KW-1185">Reference proteome</keyword>
<dbReference type="EMBL" id="SPQQ01000004">
    <property type="protein sequence ID" value="TGE37928.1"/>
    <property type="molecule type" value="Genomic_DNA"/>
</dbReference>
<gene>
    <name evidence="1" type="ORF">E4K67_13235</name>
</gene>
<dbReference type="OrthoDB" id="1808292at2"/>
<dbReference type="AlphaFoldDB" id="A0A4Z0R548"/>
<name>A0A4Z0R548_9FIRM</name>
<organism evidence="1 2">
    <name type="scientific">Desulfosporosinus fructosivorans</name>
    <dbReference type="NCBI Taxonomy" id="2018669"/>
    <lineage>
        <taxon>Bacteria</taxon>
        <taxon>Bacillati</taxon>
        <taxon>Bacillota</taxon>
        <taxon>Clostridia</taxon>
        <taxon>Eubacteriales</taxon>
        <taxon>Desulfitobacteriaceae</taxon>
        <taxon>Desulfosporosinus</taxon>
    </lineage>
</organism>
<protein>
    <recommendedName>
        <fullName evidence="3">ParB/Sulfiredoxin domain-containing protein</fullName>
    </recommendedName>
</protein>
<evidence type="ECO:0008006" key="3">
    <source>
        <dbReference type="Google" id="ProtNLM"/>
    </source>
</evidence>
<proteinExistence type="predicted"/>
<comment type="caution">
    <text evidence="1">The sequence shown here is derived from an EMBL/GenBank/DDBJ whole genome shotgun (WGS) entry which is preliminary data.</text>
</comment>
<sequence length="105" mass="12246">MEQITAGKLEAETELIKVTEWFKTHNRGSVNEDHLPKVDITRPILQVEIRPGVFEIIDGNHRLKKACRDDVEFVSSYKLKGEQLVAYFADMRGYKSFVEYWNSKL</sequence>
<evidence type="ECO:0000313" key="2">
    <source>
        <dbReference type="Proteomes" id="UP000298460"/>
    </source>
</evidence>
<evidence type="ECO:0000313" key="1">
    <source>
        <dbReference type="EMBL" id="TGE37928.1"/>
    </source>
</evidence>
<dbReference type="Proteomes" id="UP000298460">
    <property type="component" value="Unassembled WGS sequence"/>
</dbReference>
<reference evidence="1 2" key="1">
    <citation type="submission" date="2019-03" db="EMBL/GenBank/DDBJ databases">
        <title>Draft Genome Sequence of Desulfosporosinus fructosivorans Strain 63.6F, Isolated from Marine Sediment in the Baltic Sea.</title>
        <authorList>
            <person name="Hausmann B."/>
            <person name="Vandieken V."/>
            <person name="Pjevac P."/>
            <person name="Schreck K."/>
            <person name="Herbold C.W."/>
            <person name="Loy A."/>
        </authorList>
    </citation>
    <scope>NUCLEOTIDE SEQUENCE [LARGE SCALE GENOMIC DNA]</scope>
    <source>
        <strain evidence="1 2">63.6F</strain>
    </source>
</reference>